<organism evidence="1 2">
    <name type="scientific">Pandoraea pnomenusa</name>
    <dbReference type="NCBI Taxonomy" id="93220"/>
    <lineage>
        <taxon>Bacteria</taxon>
        <taxon>Pseudomonadati</taxon>
        <taxon>Pseudomonadota</taxon>
        <taxon>Betaproteobacteria</taxon>
        <taxon>Burkholderiales</taxon>
        <taxon>Burkholderiaceae</taxon>
        <taxon>Pandoraea</taxon>
    </lineage>
</organism>
<reference evidence="1 2" key="1">
    <citation type="submission" date="2018-06" db="EMBL/GenBank/DDBJ databases">
        <authorList>
            <consortium name="Pathogen Informatics"/>
            <person name="Doyle S."/>
        </authorList>
    </citation>
    <scope>NUCLEOTIDE SEQUENCE [LARGE SCALE GENOMIC DNA]</scope>
    <source>
        <strain evidence="1 2">NCTC13160</strain>
    </source>
</reference>
<sequence>MAGLTKAQKAEKAAAEARAKALAVAGVTRSSSPLCPGTSRPRFWRRLRPHWSRRRAAANGDDDGPELVTMIRDADLYDGPHEAQVHPDEVDNYRVGGWRRRKC</sequence>
<evidence type="ECO:0000313" key="1">
    <source>
        <dbReference type="EMBL" id="SUD65809.1"/>
    </source>
</evidence>
<dbReference type="AlphaFoldDB" id="A0A379KD56"/>
<accession>A0A379KD56</accession>
<gene>
    <name evidence="1" type="ORF">NCTC13160_04907</name>
</gene>
<evidence type="ECO:0000313" key="2">
    <source>
        <dbReference type="Proteomes" id="UP000254573"/>
    </source>
</evidence>
<dbReference type="Proteomes" id="UP000254573">
    <property type="component" value="Unassembled WGS sequence"/>
</dbReference>
<dbReference type="RefSeq" id="WP_115344679.1">
    <property type="nucleotide sequence ID" value="NZ_UGSG01000002.1"/>
</dbReference>
<dbReference type="EMBL" id="UGSG01000002">
    <property type="protein sequence ID" value="SUD65809.1"/>
    <property type="molecule type" value="Genomic_DNA"/>
</dbReference>
<protein>
    <submittedName>
        <fullName evidence="1">Uncharacterized protein</fullName>
    </submittedName>
</protein>
<proteinExistence type="predicted"/>
<name>A0A379KD56_9BURK</name>
<dbReference type="OrthoDB" id="7067783at2"/>